<feature type="domain" description="TIR" evidence="2">
    <location>
        <begin position="113"/>
        <end position="245"/>
    </location>
</feature>
<dbReference type="Pfam" id="PF13676">
    <property type="entry name" value="TIR_2"/>
    <property type="match status" value="1"/>
</dbReference>
<dbReference type="Gene3D" id="3.40.50.10140">
    <property type="entry name" value="Toll/interleukin-1 receptor homology (TIR) domain"/>
    <property type="match status" value="1"/>
</dbReference>
<name>A0ABZ3FT38_9ACTN</name>
<organism evidence="3 4">
    <name type="scientific">Ammonicoccus fulvus</name>
    <dbReference type="NCBI Taxonomy" id="3138240"/>
    <lineage>
        <taxon>Bacteria</taxon>
        <taxon>Bacillati</taxon>
        <taxon>Actinomycetota</taxon>
        <taxon>Actinomycetes</taxon>
        <taxon>Propionibacteriales</taxon>
        <taxon>Propionibacteriaceae</taxon>
        <taxon>Ammonicoccus</taxon>
    </lineage>
</organism>
<feature type="region of interest" description="Disordered" evidence="1">
    <location>
        <begin position="1"/>
        <end position="67"/>
    </location>
</feature>
<accession>A0ABZ3FT38</accession>
<dbReference type="PROSITE" id="PS50104">
    <property type="entry name" value="TIR"/>
    <property type="match status" value="1"/>
</dbReference>
<feature type="compositionally biased region" description="Polar residues" evidence="1">
    <location>
        <begin position="1"/>
        <end position="18"/>
    </location>
</feature>
<dbReference type="Proteomes" id="UP001442841">
    <property type="component" value="Chromosome"/>
</dbReference>
<keyword evidence="3" id="KW-0675">Receptor</keyword>
<sequence length="250" mass="27739">MPTPRMPSQSQIRSQMRAAQSKVERQIKSEVRKAEQQFERDLKAAQRKAESDAKAQQGRNEQAAQREIDKWVRDTNRKLQSASRPSVTYRATEERTLGAVATEAERQAVAHPERRDVFLRHAWGDRQGAAQELHDLLEGFGVSVWFSEKDVALGTSLVREIDKGLRMSHIGIVLATPNLLKSLAAEGIADKELSALLATDRVIPVVHGISYEDLRDESPLLASRSGLSTGEDSLEQVAVKIANAVRPEEG</sequence>
<dbReference type="InterPro" id="IPR000157">
    <property type="entry name" value="TIR_dom"/>
</dbReference>
<evidence type="ECO:0000256" key="1">
    <source>
        <dbReference type="SAM" id="MobiDB-lite"/>
    </source>
</evidence>
<reference evidence="3 4" key="1">
    <citation type="submission" date="2024-04" db="EMBL/GenBank/DDBJ databases">
        <title>Isolation of an actinomycete strain from pig manure.</title>
        <authorList>
            <person name="Gong T."/>
            <person name="Yu Z."/>
            <person name="An M."/>
            <person name="Wei C."/>
            <person name="Yang W."/>
            <person name="Liu L."/>
        </authorList>
    </citation>
    <scope>NUCLEOTIDE SEQUENCE [LARGE SCALE GENOMIC DNA]</scope>
    <source>
        <strain evidence="3 4">ZF39</strain>
    </source>
</reference>
<feature type="compositionally biased region" description="Basic and acidic residues" evidence="1">
    <location>
        <begin position="22"/>
        <end position="53"/>
    </location>
</feature>
<dbReference type="SUPFAM" id="SSF52200">
    <property type="entry name" value="Toll/Interleukin receptor TIR domain"/>
    <property type="match status" value="1"/>
</dbReference>
<evidence type="ECO:0000259" key="2">
    <source>
        <dbReference type="PROSITE" id="PS50104"/>
    </source>
</evidence>
<dbReference type="InterPro" id="IPR035897">
    <property type="entry name" value="Toll_tir_struct_dom_sf"/>
</dbReference>
<proteinExistence type="predicted"/>
<evidence type="ECO:0000313" key="3">
    <source>
        <dbReference type="EMBL" id="XAN09266.1"/>
    </source>
</evidence>
<evidence type="ECO:0000313" key="4">
    <source>
        <dbReference type="Proteomes" id="UP001442841"/>
    </source>
</evidence>
<protein>
    <submittedName>
        <fullName evidence="3">Toll/interleukin-1 receptor domain-containing protein</fullName>
    </submittedName>
</protein>
<gene>
    <name evidence="3" type="ORF">AADG42_18735</name>
</gene>
<keyword evidence="4" id="KW-1185">Reference proteome</keyword>
<dbReference type="EMBL" id="CP154795">
    <property type="protein sequence ID" value="XAN09266.1"/>
    <property type="molecule type" value="Genomic_DNA"/>
</dbReference>
<dbReference type="RefSeq" id="WP_425310719.1">
    <property type="nucleotide sequence ID" value="NZ_CP154795.1"/>
</dbReference>